<organism evidence="1 2">
    <name type="scientific">Sphingobium chlorophenolicum L-1</name>
    <dbReference type="NCBI Taxonomy" id="690566"/>
    <lineage>
        <taxon>Bacteria</taxon>
        <taxon>Pseudomonadati</taxon>
        <taxon>Pseudomonadota</taxon>
        <taxon>Alphaproteobacteria</taxon>
        <taxon>Sphingomonadales</taxon>
        <taxon>Sphingomonadaceae</taxon>
        <taxon>Sphingobium</taxon>
    </lineage>
</organism>
<reference evidence="1 2" key="1">
    <citation type="submission" date="2011-05" db="EMBL/GenBank/DDBJ databases">
        <title>Complete sequence of chromosome 2 of Sphingobium chlorophenolicum L-1.</title>
        <authorList>
            <consortium name="US DOE Joint Genome Institute"/>
            <person name="Lucas S."/>
            <person name="Han J."/>
            <person name="Lapidus A."/>
            <person name="Cheng J.-F."/>
            <person name="Goodwin L."/>
            <person name="Pitluck S."/>
            <person name="Peters L."/>
            <person name="Daligault H."/>
            <person name="Han C."/>
            <person name="Tapia R."/>
            <person name="Land M."/>
            <person name="Hauser L."/>
            <person name="Kyrpides N."/>
            <person name="Ivanova N."/>
            <person name="Pagani I."/>
            <person name="Turner P."/>
            <person name="Copley S."/>
            <person name="Woyke T."/>
        </authorList>
    </citation>
    <scope>NUCLEOTIDE SEQUENCE [LARGE SCALE GENOMIC DNA]</scope>
    <source>
        <strain evidence="1 2">L-1</strain>
    </source>
</reference>
<keyword evidence="2" id="KW-1185">Reference proteome</keyword>
<sequence length="99" mass="11494">MTTVPASLHFVMGETGDDPSRIEWLVAELARRQPALFERWREAERTAGTYDPEEGDNELLEIAEDVFVFLHEICTFDLPTTPSALWLDMKRIVRREMQV</sequence>
<protein>
    <submittedName>
        <fullName evidence="1">Uncharacterized protein</fullName>
    </submittedName>
</protein>
<evidence type="ECO:0000313" key="2">
    <source>
        <dbReference type="Proteomes" id="UP000007150"/>
    </source>
</evidence>
<accession>F6F325</accession>
<dbReference type="RefSeq" id="WP_013849067.1">
    <property type="nucleotide sequence ID" value="NC_015594.1"/>
</dbReference>
<name>F6F325_SPHCR</name>
<gene>
    <name evidence="1" type="ORF">Sphch_3226</name>
</gene>
<proteinExistence type="predicted"/>
<dbReference type="KEGG" id="sch:Sphch_3226"/>
<dbReference type="Proteomes" id="UP000007150">
    <property type="component" value="Chromosome 2"/>
</dbReference>
<dbReference type="EMBL" id="CP002799">
    <property type="protein sequence ID" value="AEG50837.1"/>
    <property type="molecule type" value="Genomic_DNA"/>
</dbReference>
<dbReference type="AlphaFoldDB" id="F6F325"/>
<dbReference type="HOGENOM" id="CLU_2318634_0_0_5"/>
<evidence type="ECO:0000313" key="1">
    <source>
        <dbReference type="EMBL" id="AEG50837.1"/>
    </source>
</evidence>